<feature type="non-terminal residue" evidence="1">
    <location>
        <position position="1"/>
    </location>
</feature>
<proteinExistence type="predicted"/>
<sequence length="31" mass="3890">AARKEMERKSRLEWERQRMQELSSQKSRLLE</sequence>
<keyword evidence="2" id="KW-1185">Reference proteome</keyword>
<gene>
    <name evidence="1" type="ORF">OVN521_LOCUS50178</name>
</gene>
<dbReference type="EMBL" id="CAJOBG010114147">
    <property type="protein sequence ID" value="CAF4751993.1"/>
    <property type="molecule type" value="Genomic_DNA"/>
</dbReference>
<evidence type="ECO:0000313" key="1">
    <source>
        <dbReference type="EMBL" id="CAF4751993.1"/>
    </source>
</evidence>
<accession>A0A821LIH5</accession>
<protein>
    <submittedName>
        <fullName evidence="1">Uncharacterized protein</fullName>
    </submittedName>
</protein>
<dbReference type="AlphaFoldDB" id="A0A821LIH5"/>
<reference evidence="1" key="1">
    <citation type="submission" date="2021-02" db="EMBL/GenBank/DDBJ databases">
        <authorList>
            <person name="Nowell W R."/>
        </authorList>
    </citation>
    <scope>NUCLEOTIDE SEQUENCE</scope>
</reference>
<name>A0A821LIH5_9BILA</name>
<comment type="caution">
    <text evidence="1">The sequence shown here is derived from an EMBL/GenBank/DDBJ whole genome shotgun (WGS) entry which is preliminary data.</text>
</comment>
<organism evidence="1 2">
    <name type="scientific">Rotaria magnacalcarata</name>
    <dbReference type="NCBI Taxonomy" id="392030"/>
    <lineage>
        <taxon>Eukaryota</taxon>
        <taxon>Metazoa</taxon>
        <taxon>Spiralia</taxon>
        <taxon>Gnathifera</taxon>
        <taxon>Rotifera</taxon>
        <taxon>Eurotatoria</taxon>
        <taxon>Bdelloidea</taxon>
        <taxon>Philodinida</taxon>
        <taxon>Philodinidae</taxon>
        <taxon>Rotaria</taxon>
    </lineage>
</organism>
<evidence type="ECO:0000313" key="2">
    <source>
        <dbReference type="Proteomes" id="UP000663866"/>
    </source>
</evidence>
<dbReference type="Proteomes" id="UP000663866">
    <property type="component" value="Unassembled WGS sequence"/>
</dbReference>
<feature type="non-terminal residue" evidence="1">
    <location>
        <position position="31"/>
    </location>
</feature>